<dbReference type="OrthoDB" id="1959341at2759"/>
<dbReference type="RefSeq" id="XP_024386064.1">
    <property type="nucleotide sequence ID" value="XM_024530296.2"/>
</dbReference>
<dbReference type="PaxDb" id="3218-PP1S145_51V6.1"/>
<dbReference type="EMBL" id="ABEU02000010">
    <property type="protein sequence ID" value="PNR46852.1"/>
    <property type="molecule type" value="Genomic_DNA"/>
</dbReference>
<sequence length="169" mass="19232">MPRFLPVQCHKCSVLQIKPAQKSGLKWCCSMCRKPEIKVTTDTESPVTDVSLFVEELNLPQSAEEMESVSNTFHGVENLGGIGNWEGLYFQSAHTQFQQNNWKRVNPIKVYEDDFVNHTHVGDKRGGSQHRQFLGYLWGRWHNKSSNKDVVELMEFAGGDGNEDNVQCS</sequence>
<evidence type="ECO:0000313" key="1">
    <source>
        <dbReference type="EMBL" id="PNR46852.1"/>
    </source>
</evidence>
<protein>
    <submittedName>
        <fullName evidence="1 2">Uncharacterized protein</fullName>
    </submittedName>
</protein>
<dbReference type="EnsemblPlants" id="Pp3c10_16390V3.2">
    <property type="protein sequence ID" value="Pp3c10_16390V3.2"/>
    <property type="gene ID" value="Pp3c10_16390"/>
</dbReference>
<dbReference type="AlphaFoldDB" id="A0A2K1JZ93"/>
<dbReference type="Gramene" id="Pp3c10_16390V3.1">
    <property type="protein sequence ID" value="Pp3c10_16390V3.1"/>
    <property type="gene ID" value="Pp3c10_16390"/>
</dbReference>
<name>A0A2K1JZ93_PHYPA</name>
<reference evidence="1 3" key="2">
    <citation type="journal article" date="2018" name="Plant J.">
        <title>The Physcomitrella patens chromosome-scale assembly reveals moss genome structure and evolution.</title>
        <authorList>
            <person name="Lang D."/>
            <person name="Ullrich K.K."/>
            <person name="Murat F."/>
            <person name="Fuchs J."/>
            <person name="Jenkins J."/>
            <person name="Haas F.B."/>
            <person name="Piednoel M."/>
            <person name="Gundlach H."/>
            <person name="Van Bel M."/>
            <person name="Meyberg R."/>
            <person name="Vives C."/>
            <person name="Morata J."/>
            <person name="Symeonidi A."/>
            <person name="Hiss M."/>
            <person name="Muchero W."/>
            <person name="Kamisugi Y."/>
            <person name="Saleh O."/>
            <person name="Blanc G."/>
            <person name="Decker E.L."/>
            <person name="van Gessel N."/>
            <person name="Grimwood J."/>
            <person name="Hayes R.D."/>
            <person name="Graham S.W."/>
            <person name="Gunter L.E."/>
            <person name="McDaniel S.F."/>
            <person name="Hoernstein S.N.W."/>
            <person name="Larsson A."/>
            <person name="Li F.W."/>
            <person name="Perroud P.F."/>
            <person name="Phillips J."/>
            <person name="Ranjan P."/>
            <person name="Rokshar D.S."/>
            <person name="Rothfels C.J."/>
            <person name="Schneider L."/>
            <person name="Shu S."/>
            <person name="Stevenson D.W."/>
            <person name="Thummler F."/>
            <person name="Tillich M."/>
            <person name="Villarreal Aguilar J.C."/>
            <person name="Widiez T."/>
            <person name="Wong G.K."/>
            <person name="Wymore A."/>
            <person name="Zhang Y."/>
            <person name="Zimmer A.D."/>
            <person name="Quatrano R.S."/>
            <person name="Mayer K.F.X."/>
            <person name="Goodstein D."/>
            <person name="Casacuberta J.M."/>
            <person name="Vandepoele K."/>
            <person name="Reski R."/>
            <person name="Cuming A.C."/>
            <person name="Tuskan G.A."/>
            <person name="Maumus F."/>
            <person name="Salse J."/>
            <person name="Schmutz J."/>
            <person name="Rensing S.A."/>
        </authorList>
    </citation>
    <scope>NUCLEOTIDE SEQUENCE [LARGE SCALE GENOMIC DNA]</scope>
    <source>
        <strain evidence="2 3">cv. Gransden 2004</strain>
    </source>
</reference>
<dbReference type="GeneID" id="112287363"/>
<organism evidence="1">
    <name type="scientific">Physcomitrium patens</name>
    <name type="common">Spreading-leaved earth moss</name>
    <name type="synonym">Physcomitrella patens</name>
    <dbReference type="NCBI Taxonomy" id="3218"/>
    <lineage>
        <taxon>Eukaryota</taxon>
        <taxon>Viridiplantae</taxon>
        <taxon>Streptophyta</taxon>
        <taxon>Embryophyta</taxon>
        <taxon>Bryophyta</taxon>
        <taxon>Bryophytina</taxon>
        <taxon>Bryopsida</taxon>
        <taxon>Funariidae</taxon>
        <taxon>Funariales</taxon>
        <taxon>Funariaceae</taxon>
        <taxon>Physcomitrium</taxon>
    </lineage>
</organism>
<accession>A0A2K1JZ93</accession>
<dbReference type="EnsemblPlants" id="Pp3c10_16390V3.4">
    <property type="protein sequence ID" value="Pp3c10_16390V3.4"/>
    <property type="gene ID" value="Pp3c10_16390"/>
</dbReference>
<dbReference type="Proteomes" id="UP000006727">
    <property type="component" value="Chromosome 10"/>
</dbReference>
<dbReference type="KEGG" id="ppp:112287363"/>
<dbReference type="Gramene" id="Pp3c10_16390V3.2">
    <property type="protein sequence ID" value="Pp3c10_16390V3.2"/>
    <property type="gene ID" value="Pp3c10_16390"/>
</dbReference>
<dbReference type="EnsemblPlants" id="Pp3c10_16390V3.3">
    <property type="protein sequence ID" value="Pp3c10_16390V3.3"/>
    <property type="gene ID" value="Pp3c10_16390"/>
</dbReference>
<evidence type="ECO:0000313" key="3">
    <source>
        <dbReference type="Proteomes" id="UP000006727"/>
    </source>
</evidence>
<dbReference type="EnsemblPlants" id="Pp3c10_16390V3.1">
    <property type="protein sequence ID" value="Pp3c10_16390V3.1"/>
    <property type="gene ID" value="Pp3c10_16390"/>
</dbReference>
<reference evidence="1 3" key="1">
    <citation type="journal article" date="2008" name="Science">
        <title>The Physcomitrella genome reveals evolutionary insights into the conquest of land by plants.</title>
        <authorList>
            <person name="Rensing S."/>
            <person name="Lang D."/>
            <person name="Zimmer A."/>
            <person name="Terry A."/>
            <person name="Salamov A."/>
            <person name="Shapiro H."/>
            <person name="Nishiyama T."/>
            <person name="Perroud P.-F."/>
            <person name="Lindquist E."/>
            <person name="Kamisugi Y."/>
            <person name="Tanahashi T."/>
            <person name="Sakakibara K."/>
            <person name="Fujita T."/>
            <person name="Oishi K."/>
            <person name="Shin-I T."/>
            <person name="Kuroki Y."/>
            <person name="Toyoda A."/>
            <person name="Suzuki Y."/>
            <person name="Hashimoto A."/>
            <person name="Yamaguchi K."/>
            <person name="Sugano A."/>
            <person name="Kohara Y."/>
            <person name="Fujiyama A."/>
            <person name="Anterola A."/>
            <person name="Aoki S."/>
            <person name="Ashton N."/>
            <person name="Barbazuk W.B."/>
            <person name="Barker E."/>
            <person name="Bennetzen J."/>
            <person name="Bezanilla M."/>
            <person name="Blankenship R."/>
            <person name="Cho S.H."/>
            <person name="Dutcher S."/>
            <person name="Estelle M."/>
            <person name="Fawcett J.A."/>
            <person name="Gundlach H."/>
            <person name="Hanada K."/>
            <person name="Heyl A."/>
            <person name="Hicks K.A."/>
            <person name="Hugh J."/>
            <person name="Lohr M."/>
            <person name="Mayer K."/>
            <person name="Melkozernov A."/>
            <person name="Murata T."/>
            <person name="Nelson D."/>
            <person name="Pils B."/>
            <person name="Prigge M."/>
            <person name="Reiss B."/>
            <person name="Renner T."/>
            <person name="Rombauts S."/>
            <person name="Rushton P."/>
            <person name="Sanderfoot A."/>
            <person name="Schween G."/>
            <person name="Shiu S.-H."/>
            <person name="Stueber K."/>
            <person name="Theodoulou F.L."/>
            <person name="Tu H."/>
            <person name="Van de Peer Y."/>
            <person name="Verrier P.J."/>
            <person name="Waters E."/>
            <person name="Wood A."/>
            <person name="Yang L."/>
            <person name="Cove D."/>
            <person name="Cuming A."/>
            <person name="Hasebe M."/>
            <person name="Lucas S."/>
            <person name="Mishler D.B."/>
            <person name="Reski R."/>
            <person name="Grigoriev I."/>
            <person name="Quatrano R.S."/>
            <person name="Boore J.L."/>
        </authorList>
    </citation>
    <scope>NUCLEOTIDE SEQUENCE [LARGE SCALE GENOMIC DNA]</scope>
    <source>
        <strain evidence="2 3">cv. Gransden 2004</strain>
    </source>
</reference>
<evidence type="ECO:0000313" key="2">
    <source>
        <dbReference type="EnsemblPlants" id="Pp3c10_16390V3.1"/>
    </source>
</evidence>
<reference evidence="2" key="3">
    <citation type="submission" date="2020-12" db="UniProtKB">
        <authorList>
            <consortium name="EnsemblPlants"/>
        </authorList>
    </citation>
    <scope>IDENTIFICATION</scope>
</reference>
<keyword evidence="3" id="KW-1185">Reference proteome</keyword>
<proteinExistence type="predicted"/>
<gene>
    <name evidence="2" type="primary">LOC112287363</name>
    <name evidence="1" type="ORF">PHYPA_013972</name>
</gene>
<dbReference type="Gramene" id="Pp3c10_16390V3.4">
    <property type="protein sequence ID" value="Pp3c10_16390V3.4"/>
    <property type="gene ID" value="Pp3c10_16390"/>
</dbReference>
<dbReference type="Gramene" id="Pp3c10_16390V3.3">
    <property type="protein sequence ID" value="Pp3c10_16390V3.3"/>
    <property type="gene ID" value="Pp3c10_16390"/>
</dbReference>